<evidence type="ECO:0000313" key="1">
    <source>
        <dbReference type="EMBL" id="KAI5675046.1"/>
    </source>
</evidence>
<organism evidence="1 2">
    <name type="scientific">Catharanthus roseus</name>
    <name type="common">Madagascar periwinkle</name>
    <name type="synonym">Vinca rosea</name>
    <dbReference type="NCBI Taxonomy" id="4058"/>
    <lineage>
        <taxon>Eukaryota</taxon>
        <taxon>Viridiplantae</taxon>
        <taxon>Streptophyta</taxon>
        <taxon>Embryophyta</taxon>
        <taxon>Tracheophyta</taxon>
        <taxon>Spermatophyta</taxon>
        <taxon>Magnoliopsida</taxon>
        <taxon>eudicotyledons</taxon>
        <taxon>Gunneridae</taxon>
        <taxon>Pentapetalae</taxon>
        <taxon>asterids</taxon>
        <taxon>lamiids</taxon>
        <taxon>Gentianales</taxon>
        <taxon>Apocynaceae</taxon>
        <taxon>Rauvolfioideae</taxon>
        <taxon>Vinceae</taxon>
        <taxon>Catharanthinae</taxon>
        <taxon>Catharanthus</taxon>
    </lineage>
</organism>
<keyword evidence="2" id="KW-1185">Reference proteome</keyword>
<reference evidence="2" key="1">
    <citation type="journal article" date="2023" name="Nat. Plants">
        <title>Single-cell RNA sequencing provides a high-resolution roadmap for understanding the multicellular compartmentation of specialized metabolism.</title>
        <authorList>
            <person name="Sun S."/>
            <person name="Shen X."/>
            <person name="Li Y."/>
            <person name="Li Y."/>
            <person name="Wang S."/>
            <person name="Li R."/>
            <person name="Zhang H."/>
            <person name="Shen G."/>
            <person name="Guo B."/>
            <person name="Wei J."/>
            <person name="Xu J."/>
            <person name="St-Pierre B."/>
            <person name="Chen S."/>
            <person name="Sun C."/>
        </authorList>
    </citation>
    <scope>NUCLEOTIDE SEQUENCE [LARGE SCALE GENOMIC DNA]</scope>
</reference>
<accession>A0ACC0BQU8</accession>
<sequence>MSKRRKILGTSESPKGKKKPGQAGEEPEKSWIELVTETEPEYAIPVHPRFQAQLPDWTGKRQDPESEKWLGRRIWPPQEGEETSNTGSMQGRSEIGKGRPEKCSCKSHGSVKCANTHVTEERNSLKIALGSAFEGWGFDKMGEDVSKTWFPREEKKFEATVKKLLASGDKSSMEAATIRGKDRKSLVSYYFNVYLPRRMGKLTRSGVAQIDTDDEVINKMKKNDPNNNNSSVKSGTKSETDSSNKGSTKLDTSKDEASSSSQKPKPDKSQGSPGKNKYLSGHR</sequence>
<comment type="caution">
    <text evidence="1">The sequence shown here is derived from an EMBL/GenBank/DDBJ whole genome shotgun (WGS) entry which is preliminary data.</text>
</comment>
<proteinExistence type="predicted"/>
<dbReference type="Proteomes" id="UP001060085">
    <property type="component" value="Linkage Group LG02"/>
</dbReference>
<dbReference type="EMBL" id="CM044702">
    <property type="protein sequence ID" value="KAI5675046.1"/>
    <property type="molecule type" value="Genomic_DNA"/>
</dbReference>
<evidence type="ECO:0000313" key="2">
    <source>
        <dbReference type="Proteomes" id="UP001060085"/>
    </source>
</evidence>
<protein>
    <submittedName>
        <fullName evidence="1">Uncharacterized protein</fullName>
    </submittedName>
</protein>
<name>A0ACC0BQU8_CATRO</name>
<gene>
    <name evidence="1" type="ORF">M9H77_05996</name>
</gene>